<dbReference type="Pfam" id="PF00512">
    <property type="entry name" value="HisKA"/>
    <property type="match status" value="1"/>
</dbReference>
<dbReference type="InterPro" id="IPR003594">
    <property type="entry name" value="HATPase_dom"/>
</dbReference>
<evidence type="ECO:0000256" key="3">
    <source>
        <dbReference type="ARBA" id="ARBA00022553"/>
    </source>
</evidence>
<dbReference type="GO" id="GO:0000155">
    <property type="term" value="F:phosphorelay sensor kinase activity"/>
    <property type="evidence" value="ECO:0007669"/>
    <property type="project" value="InterPro"/>
</dbReference>
<keyword evidence="3" id="KW-0597">Phosphoprotein</keyword>
<organism evidence="11 12">
    <name type="scientific">candidate division WOR-3 bacterium</name>
    <dbReference type="NCBI Taxonomy" id="2052148"/>
    <lineage>
        <taxon>Bacteria</taxon>
        <taxon>Bacteria division WOR-3</taxon>
    </lineage>
</organism>
<dbReference type="Gene3D" id="1.10.287.130">
    <property type="match status" value="1"/>
</dbReference>
<dbReference type="GO" id="GO:0005524">
    <property type="term" value="F:ATP binding"/>
    <property type="evidence" value="ECO:0007669"/>
    <property type="project" value="UniProtKB-KW"/>
</dbReference>
<evidence type="ECO:0000313" key="12">
    <source>
        <dbReference type="Proteomes" id="UP000779900"/>
    </source>
</evidence>
<dbReference type="SUPFAM" id="SSF47384">
    <property type="entry name" value="Homodimeric domain of signal transducing histidine kinase"/>
    <property type="match status" value="1"/>
</dbReference>
<keyword evidence="5" id="KW-0547">Nucleotide-binding</keyword>
<dbReference type="Proteomes" id="UP000779900">
    <property type="component" value="Unassembled WGS sequence"/>
</dbReference>
<keyword evidence="4" id="KW-0808">Transferase</keyword>
<feature type="domain" description="Histidine kinase" evidence="10">
    <location>
        <begin position="215"/>
        <end position="419"/>
    </location>
</feature>
<evidence type="ECO:0000256" key="8">
    <source>
        <dbReference type="ARBA" id="ARBA00023012"/>
    </source>
</evidence>
<evidence type="ECO:0000256" key="2">
    <source>
        <dbReference type="ARBA" id="ARBA00012438"/>
    </source>
</evidence>
<name>A0A937XG81_UNCW3</name>
<dbReference type="InterPro" id="IPR003661">
    <property type="entry name" value="HisK_dim/P_dom"/>
</dbReference>
<keyword evidence="9" id="KW-0472">Membrane</keyword>
<keyword evidence="8" id="KW-0902">Two-component regulatory system</keyword>
<dbReference type="InterPro" id="IPR005467">
    <property type="entry name" value="His_kinase_dom"/>
</dbReference>
<evidence type="ECO:0000256" key="4">
    <source>
        <dbReference type="ARBA" id="ARBA00022679"/>
    </source>
</evidence>
<dbReference type="Gene3D" id="3.30.565.10">
    <property type="entry name" value="Histidine kinase-like ATPase, C-terminal domain"/>
    <property type="match status" value="1"/>
</dbReference>
<dbReference type="PROSITE" id="PS50109">
    <property type="entry name" value="HIS_KIN"/>
    <property type="match status" value="1"/>
</dbReference>
<protein>
    <recommendedName>
        <fullName evidence="2">histidine kinase</fullName>
        <ecNumber evidence="2">2.7.13.3</ecNumber>
    </recommendedName>
</protein>
<evidence type="ECO:0000256" key="7">
    <source>
        <dbReference type="ARBA" id="ARBA00022840"/>
    </source>
</evidence>
<comment type="caution">
    <text evidence="11">The sequence shown here is derived from an EMBL/GenBank/DDBJ whole genome shotgun (WGS) entry which is preliminary data.</text>
</comment>
<dbReference type="PRINTS" id="PR00344">
    <property type="entry name" value="BCTRLSENSOR"/>
</dbReference>
<gene>
    <name evidence="11" type="ORF">FJY68_04365</name>
</gene>
<keyword evidence="7" id="KW-0067">ATP-binding</keyword>
<feature type="transmembrane region" description="Helical" evidence="9">
    <location>
        <begin position="169"/>
        <end position="190"/>
    </location>
</feature>
<evidence type="ECO:0000256" key="9">
    <source>
        <dbReference type="SAM" id="Phobius"/>
    </source>
</evidence>
<dbReference type="PANTHER" id="PTHR43065">
    <property type="entry name" value="SENSOR HISTIDINE KINASE"/>
    <property type="match status" value="1"/>
</dbReference>
<dbReference type="SUPFAM" id="SSF55874">
    <property type="entry name" value="ATPase domain of HSP90 chaperone/DNA topoisomerase II/histidine kinase"/>
    <property type="match status" value="1"/>
</dbReference>
<dbReference type="AlphaFoldDB" id="A0A937XG81"/>
<sequence>MRRFTFWAVVLAVVAIIAFNVQGWLVLTRTSRVLEKELGDRLQAVATTLAAVLGGRYDSPGTASLLSDVMRSNNLFNLFVVDESLAYVANARDPKLAGEKAAVEVDAAEVLAAFAGAPSQTRLYAAGPYYLKSAFAPLADSSGVVAAVLGVEADARFFSTLTGFRTSLLLINALSLVAIVTVVLVSASLARRALVLEKAAGRAATMALLGQMSAAMAHDIRNPLGIIRASAERLKKRYGGEGDATFDYIPEEVDRLDRVVASYLSLGASRPGASAPIDVAEVVAGVLKDVEHETARSGIAVETELAGLPTVHANPVELRQVFLNLVLNAVQAQPQGGAIRIAGRRDRDWLVVGVSDKGPGIRREDLARVFEPFYTTKEKGSGLGLFSVKRIVEAHRGRVTIEAAPGSGTTVEVRLPFEKGRGSR</sequence>
<dbReference type="CDD" id="cd00075">
    <property type="entry name" value="HATPase"/>
    <property type="match status" value="1"/>
</dbReference>
<comment type="catalytic activity">
    <reaction evidence="1">
        <text>ATP + protein L-histidine = ADP + protein N-phospho-L-histidine.</text>
        <dbReference type="EC" id="2.7.13.3"/>
    </reaction>
</comment>
<dbReference type="PANTHER" id="PTHR43065:SF10">
    <property type="entry name" value="PEROXIDE STRESS-ACTIVATED HISTIDINE KINASE MAK3"/>
    <property type="match status" value="1"/>
</dbReference>
<evidence type="ECO:0000256" key="6">
    <source>
        <dbReference type="ARBA" id="ARBA00022777"/>
    </source>
</evidence>
<dbReference type="InterPro" id="IPR004358">
    <property type="entry name" value="Sig_transdc_His_kin-like_C"/>
</dbReference>
<evidence type="ECO:0000256" key="5">
    <source>
        <dbReference type="ARBA" id="ARBA00022741"/>
    </source>
</evidence>
<dbReference type="SMART" id="SM00388">
    <property type="entry name" value="HisKA"/>
    <property type="match status" value="1"/>
</dbReference>
<dbReference type="InterPro" id="IPR036097">
    <property type="entry name" value="HisK_dim/P_sf"/>
</dbReference>
<proteinExistence type="predicted"/>
<evidence type="ECO:0000313" key="11">
    <source>
        <dbReference type="EMBL" id="MBM3331071.1"/>
    </source>
</evidence>
<dbReference type="InterPro" id="IPR036890">
    <property type="entry name" value="HATPase_C_sf"/>
</dbReference>
<evidence type="ECO:0000256" key="1">
    <source>
        <dbReference type="ARBA" id="ARBA00000085"/>
    </source>
</evidence>
<dbReference type="SMART" id="SM00387">
    <property type="entry name" value="HATPase_c"/>
    <property type="match status" value="1"/>
</dbReference>
<keyword evidence="6" id="KW-0418">Kinase</keyword>
<dbReference type="CDD" id="cd00082">
    <property type="entry name" value="HisKA"/>
    <property type="match status" value="1"/>
</dbReference>
<accession>A0A937XG81</accession>
<reference evidence="11" key="1">
    <citation type="submission" date="2019-03" db="EMBL/GenBank/DDBJ databases">
        <title>Lake Tanganyika Metagenome-Assembled Genomes (MAGs).</title>
        <authorList>
            <person name="Tran P."/>
        </authorList>
    </citation>
    <scope>NUCLEOTIDE SEQUENCE</scope>
    <source>
        <strain evidence="11">K_DeepCast_150m_m2_040</strain>
    </source>
</reference>
<feature type="transmembrane region" description="Helical" evidence="9">
    <location>
        <begin position="6"/>
        <end position="27"/>
    </location>
</feature>
<dbReference type="EMBL" id="VGIR01000018">
    <property type="protein sequence ID" value="MBM3331071.1"/>
    <property type="molecule type" value="Genomic_DNA"/>
</dbReference>
<keyword evidence="9" id="KW-0812">Transmembrane</keyword>
<evidence type="ECO:0000259" key="10">
    <source>
        <dbReference type="PROSITE" id="PS50109"/>
    </source>
</evidence>
<keyword evidence="9" id="KW-1133">Transmembrane helix</keyword>
<dbReference type="EC" id="2.7.13.3" evidence="2"/>
<dbReference type="Pfam" id="PF02518">
    <property type="entry name" value="HATPase_c"/>
    <property type="match status" value="1"/>
</dbReference>